<evidence type="ECO:0000313" key="2">
    <source>
        <dbReference type="EMBL" id="KKK88306.1"/>
    </source>
</evidence>
<organism evidence="2">
    <name type="scientific">marine sediment metagenome</name>
    <dbReference type="NCBI Taxonomy" id="412755"/>
    <lineage>
        <taxon>unclassified sequences</taxon>
        <taxon>metagenomes</taxon>
        <taxon>ecological metagenomes</taxon>
    </lineage>
</organism>
<comment type="caution">
    <text evidence="2">The sequence shown here is derived from an EMBL/GenBank/DDBJ whole genome shotgun (WGS) entry which is preliminary data.</text>
</comment>
<accession>A0A0F9BV72</accession>
<dbReference type="EMBL" id="LAZR01050012">
    <property type="protein sequence ID" value="KKK88306.1"/>
    <property type="molecule type" value="Genomic_DNA"/>
</dbReference>
<evidence type="ECO:0000256" key="1">
    <source>
        <dbReference type="SAM" id="MobiDB-lite"/>
    </source>
</evidence>
<feature type="non-terminal residue" evidence="2">
    <location>
        <position position="412"/>
    </location>
</feature>
<reference evidence="2" key="1">
    <citation type="journal article" date="2015" name="Nature">
        <title>Complex archaea that bridge the gap between prokaryotes and eukaryotes.</title>
        <authorList>
            <person name="Spang A."/>
            <person name="Saw J.H."/>
            <person name="Jorgensen S.L."/>
            <person name="Zaremba-Niedzwiedzka K."/>
            <person name="Martijn J."/>
            <person name="Lind A.E."/>
            <person name="van Eijk R."/>
            <person name="Schleper C."/>
            <person name="Guy L."/>
            <person name="Ettema T.J."/>
        </authorList>
    </citation>
    <scope>NUCLEOTIDE SEQUENCE</scope>
</reference>
<gene>
    <name evidence="2" type="ORF">LCGC14_2744490</name>
</gene>
<sequence>MARNPLIRKIPKMTGQGTGGHKSAGILDDFAVRKNVATKEGTVEKVPVNENDITNKAYVDNIATRSEIDLFLTENASDIGGYFDMETNVVTAAKENIVQSITANSTTLIASFASILDDGEIDAIRLLENGVYGMHIHAEAALARNLFIYFEFYHRTAGGTETLLGTSHDSGQLTTSEAEYNVHASIESDKSFIAGDRIVAKVYGRNTGAADKNITIYMEGDTASRVEFPGFVSLSNFVMKSGDTMTGDLTTTGLNLSKVGANIITATNANGDLRLGAGGGTNDLKINVDGKIDIFEELNMNTKKIINVVDPTSAQEASTKNYHDQNKHRVFQGDDNTGATLSAAGQEFYLNLGTVRMTTGKGETMQNAGSLIAMGANFDITASAGVGLDLQMIAEINGVEKFSLTLDPNVAN</sequence>
<protein>
    <submittedName>
        <fullName evidence="2">Uncharacterized protein</fullName>
    </submittedName>
</protein>
<name>A0A0F9BV72_9ZZZZ</name>
<dbReference type="AlphaFoldDB" id="A0A0F9BV72"/>
<feature type="region of interest" description="Disordered" evidence="1">
    <location>
        <begin position="1"/>
        <end position="20"/>
    </location>
</feature>
<proteinExistence type="predicted"/>